<keyword evidence="9" id="KW-1185">Reference proteome</keyword>
<reference evidence="8 9" key="1">
    <citation type="submission" date="2020-08" db="EMBL/GenBank/DDBJ databases">
        <title>Genomic Encyclopedia of Type Strains, Phase IV (KMG-IV): sequencing the most valuable type-strain genomes for metagenomic binning, comparative biology and taxonomic classification.</title>
        <authorList>
            <person name="Goeker M."/>
        </authorList>
    </citation>
    <scope>NUCLEOTIDE SEQUENCE [LARGE SCALE GENOMIC DNA]</scope>
    <source>
        <strain evidence="8 9">DSM 105137</strain>
    </source>
</reference>
<dbReference type="PANTHER" id="PTHR43378">
    <property type="entry name" value="UDP-3-O-ACYLGLUCOSAMINE N-ACYLTRANSFERASE"/>
    <property type="match status" value="1"/>
</dbReference>
<dbReference type="GO" id="GO:0009245">
    <property type="term" value="P:lipid A biosynthetic process"/>
    <property type="evidence" value="ECO:0007669"/>
    <property type="project" value="UniProtKB-KW"/>
</dbReference>
<dbReference type="EMBL" id="JACIFF010000005">
    <property type="protein sequence ID" value="MBB4079473.1"/>
    <property type="molecule type" value="Genomic_DNA"/>
</dbReference>
<feature type="domain" description="UDP-3-O-[3-hydroxymyristoyl] glucosamine N-acyltransferase non-repeat region" evidence="7">
    <location>
        <begin position="25"/>
        <end position="89"/>
    </location>
</feature>
<keyword evidence="1" id="KW-0444">Lipid biosynthesis</keyword>
<dbReference type="SUPFAM" id="SSF51161">
    <property type="entry name" value="Trimeric LpxA-like enzymes"/>
    <property type="match status" value="1"/>
</dbReference>
<sequence>MRLATATTAAELAQRTGARLLGDGDIRITGLNEIHHVGPGDLCFVDHPRYYAPTLASAASVVLIDRETDCPAGKALLIHPEPFAVYNRLVWEARPQVQWNDEKQAYTVGAGTIIAPGVVIGKGAVIGKNCHLGPNCVIGDGCVLGDRVTVSAGTVIGEEAFYFKRTADGLIPWRSGGSVLLEDDVFLGPCCTIARGVSSTTVIGRGSKLDAHVQIGHDCKIGAHVQMAAQVGVAGNCTIDDWSILQGQAGIAQNVHMGERTVIMAQSGVGRDLEGGKSWFGSPVQEARKAFRDLVKLRKLGEK</sequence>
<dbReference type="Gene3D" id="2.160.10.10">
    <property type="entry name" value="Hexapeptide repeat proteins"/>
    <property type="match status" value="1"/>
</dbReference>
<dbReference type="CDD" id="cd03352">
    <property type="entry name" value="LbH_LpxD"/>
    <property type="match status" value="1"/>
</dbReference>
<evidence type="ECO:0000259" key="7">
    <source>
        <dbReference type="Pfam" id="PF04613"/>
    </source>
</evidence>
<keyword evidence="3 8" id="KW-0808">Transferase</keyword>
<keyword evidence="2" id="KW-0441">Lipid A biosynthesis</keyword>
<dbReference type="GO" id="GO:0016410">
    <property type="term" value="F:N-acyltransferase activity"/>
    <property type="evidence" value="ECO:0007669"/>
    <property type="project" value="InterPro"/>
</dbReference>
<evidence type="ECO:0000313" key="9">
    <source>
        <dbReference type="Proteomes" id="UP000576209"/>
    </source>
</evidence>
<dbReference type="Proteomes" id="UP000576209">
    <property type="component" value="Unassembled WGS sequence"/>
</dbReference>
<dbReference type="GO" id="GO:0103118">
    <property type="term" value="F:UDP-3-O-[(3R)-3-hydroxyacyl]-glucosamine N-acyltransferase activity"/>
    <property type="evidence" value="ECO:0007669"/>
    <property type="project" value="UniProtKB-EC"/>
</dbReference>
<proteinExistence type="predicted"/>
<dbReference type="EC" id="2.3.1.191" evidence="8"/>
<evidence type="ECO:0000256" key="2">
    <source>
        <dbReference type="ARBA" id="ARBA00022556"/>
    </source>
</evidence>
<dbReference type="InterPro" id="IPR011004">
    <property type="entry name" value="Trimer_LpxA-like_sf"/>
</dbReference>
<dbReference type="InterPro" id="IPR007691">
    <property type="entry name" value="LpxD"/>
</dbReference>
<accession>A0A840E696</accession>
<dbReference type="GO" id="GO:0016020">
    <property type="term" value="C:membrane"/>
    <property type="evidence" value="ECO:0007669"/>
    <property type="project" value="GOC"/>
</dbReference>
<evidence type="ECO:0000256" key="6">
    <source>
        <dbReference type="ARBA" id="ARBA00023315"/>
    </source>
</evidence>
<keyword evidence="6 8" id="KW-0012">Acyltransferase</keyword>
<evidence type="ECO:0000256" key="1">
    <source>
        <dbReference type="ARBA" id="ARBA00022516"/>
    </source>
</evidence>
<dbReference type="AlphaFoldDB" id="A0A840E696"/>
<dbReference type="InterPro" id="IPR001451">
    <property type="entry name" value="Hexapep"/>
</dbReference>
<dbReference type="PANTHER" id="PTHR43378:SF2">
    <property type="entry name" value="UDP-3-O-ACYLGLUCOSAMINE N-ACYLTRANSFERASE 1, MITOCHONDRIAL-RELATED"/>
    <property type="match status" value="1"/>
</dbReference>
<dbReference type="Pfam" id="PF04613">
    <property type="entry name" value="LpxD"/>
    <property type="match status" value="1"/>
</dbReference>
<name>A0A840E696_9BACT</name>
<dbReference type="InterPro" id="IPR020573">
    <property type="entry name" value="UDP_GlcNAc_AcTrfase_non-rep"/>
</dbReference>
<evidence type="ECO:0000256" key="4">
    <source>
        <dbReference type="ARBA" id="ARBA00022737"/>
    </source>
</evidence>
<organism evidence="8 9">
    <name type="scientific">Neolewinella aquimaris</name>
    <dbReference type="NCBI Taxonomy" id="1835722"/>
    <lineage>
        <taxon>Bacteria</taxon>
        <taxon>Pseudomonadati</taxon>
        <taxon>Bacteroidota</taxon>
        <taxon>Saprospiria</taxon>
        <taxon>Saprospirales</taxon>
        <taxon>Lewinellaceae</taxon>
        <taxon>Neolewinella</taxon>
    </lineage>
</organism>
<evidence type="ECO:0000256" key="5">
    <source>
        <dbReference type="ARBA" id="ARBA00023098"/>
    </source>
</evidence>
<comment type="caution">
    <text evidence="8">The sequence shown here is derived from an EMBL/GenBank/DDBJ whole genome shotgun (WGS) entry which is preliminary data.</text>
</comment>
<dbReference type="Gene3D" id="3.40.1390.10">
    <property type="entry name" value="MurE/MurF, N-terminal domain"/>
    <property type="match status" value="1"/>
</dbReference>
<gene>
    <name evidence="8" type="ORF">GGR28_002098</name>
</gene>
<evidence type="ECO:0000256" key="3">
    <source>
        <dbReference type="ARBA" id="ARBA00022679"/>
    </source>
</evidence>
<protein>
    <submittedName>
        <fullName evidence="8">UDP-3-O-[3-hydroxymyristoyl] glucosamine N-acyltransferase</fullName>
        <ecNumber evidence="8">2.3.1.191</ecNumber>
    </submittedName>
</protein>
<keyword evidence="5" id="KW-0443">Lipid metabolism</keyword>
<evidence type="ECO:0000313" key="8">
    <source>
        <dbReference type="EMBL" id="MBB4079473.1"/>
    </source>
</evidence>
<dbReference type="RefSeq" id="WP_183495727.1">
    <property type="nucleotide sequence ID" value="NZ_JACIFF010000005.1"/>
</dbReference>
<dbReference type="Pfam" id="PF00132">
    <property type="entry name" value="Hexapep"/>
    <property type="match status" value="2"/>
</dbReference>
<keyword evidence="4" id="KW-0677">Repeat</keyword>